<name>A0A0E9VIW8_ANGAN</name>
<evidence type="ECO:0000256" key="1">
    <source>
        <dbReference type="SAM" id="Phobius"/>
    </source>
</evidence>
<sequence>MRELSHHKELEALKRQMINFITMVTVIASRIIIVVVTILSSSRSLGGNDS</sequence>
<keyword evidence="1" id="KW-0812">Transmembrane</keyword>
<reference evidence="2" key="2">
    <citation type="journal article" date="2015" name="Fish Shellfish Immunol.">
        <title>Early steps in the European eel (Anguilla anguilla)-Vibrio vulnificus interaction in the gills: Role of the RtxA13 toxin.</title>
        <authorList>
            <person name="Callol A."/>
            <person name="Pajuelo D."/>
            <person name="Ebbesson L."/>
            <person name="Teles M."/>
            <person name="MacKenzie S."/>
            <person name="Amaro C."/>
        </authorList>
    </citation>
    <scope>NUCLEOTIDE SEQUENCE</scope>
</reference>
<keyword evidence="1" id="KW-1133">Transmembrane helix</keyword>
<dbReference type="AlphaFoldDB" id="A0A0E9VIW8"/>
<proteinExistence type="predicted"/>
<reference evidence="2" key="1">
    <citation type="submission" date="2014-11" db="EMBL/GenBank/DDBJ databases">
        <authorList>
            <person name="Amaro Gonzalez C."/>
        </authorList>
    </citation>
    <scope>NUCLEOTIDE SEQUENCE</scope>
</reference>
<keyword evidence="1" id="KW-0472">Membrane</keyword>
<protein>
    <submittedName>
        <fullName evidence="2">Uncharacterized protein</fullName>
    </submittedName>
</protein>
<organism evidence="2">
    <name type="scientific">Anguilla anguilla</name>
    <name type="common">European freshwater eel</name>
    <name type="synonym">Muraena anguilla</name>
    <dbReference type="NCBI Taxonomy" id="7936"/>
    <lineage>
        <taxon>Eukaryota</taxon>
        <taxon>Metazoa</taxon>
        <taxon>Chordata</taxon>
        <taxon>Craniata</taxon>
        <taxon>Vertebrata</taxon>
        <taxon>Euteleostomi</taxon>
        <taxon>Actinopterygii</taxon>
        <taxon>Neopterygii</taxon>
        <taxon>Teleostei</taxon>
        <taxon>Anguilliformes</taxon>
        <taxon>Anguillidae</taxon>
        <taxon>Anguilla</taxon>
    </lineage>
</organism>
<feature type="transmembrane region" description="Helical" evidence="1">
    <location>
        <begin position="20"/>
        <end position="40"/>
    </location>
</feature>
<evidence type="ECO:0000313" key="2">
    <source>
        <dbReference type="EMBL" id="JAH78084.1"/>
    </source>
</evidence>
<dbReference type="EMBL" id="GBXM01030493">
    <property type="protein sequence ID" value="JAH78084.1"/>
    <property type="molecule type" value="Transcribed_RNA"/>
</dbReference>
<accession>A0A0E9VIW8</accession>